<organism evidence="3 5">
    <name type="scientific">Cladobotryum mycophilum</name>
    <dbReference type="NCBI Taxonomy" id="491253"/>
    <lineage>
        <taxon>Eukaryota</taxon>
        <taxon>Fungi</taxon>
        <taxon>Dikarya</taxon>
        <taxon>Ascomycota</taxon>
        <taxon>Pezizomycotina</taxon>
        <taxon>Sordariomycetes</taxon>
        <taxon>Hypocreomycetidae</taxon>
        <taxon>Hypocreales</taxon>
        <taxon>Hypocreaceae</taxon>
        <taxon>Cladobotryum</taxon>
    </lineage>
</organism>
<reference evidence="3 5" key="1">
    <citation type="submission" date="2024-01" db="EMBL/GenBank/DDBJ databases">
        <title>Complete genome of Cladobotryum mycophilum ATHUM6906.</title>
        <authorList>
            <person name="Christinaki A.C."/>
            <person name="Myridakis A.I."/>
            <person name="Kouvelis V.N."/>
        </authorList>
    </citation>
    <scope>NUCLEOTIDE SEQUENCE [LARGE SCALE GENOMIC DNA]</scope>
    <source>
        <strain evidence="3 5">ATHUM6906</strain>
    </source>
</reference>
<accession>A0ABR0T0I9</accession>
<dbReference type="EMBL" id="JAVFKD010000002">
    <property type="protein sequence ID" value="KAK5997521.1"/>
    <property type="molecule type" value="Genomic_DNA"/>
</dbReference>
<feature type="region of interest" description="Disordered" evidence="2">
    <location>
        <begin position="134"/>
        <end position="154"/>
    </location>
</feature>
<dbReference type="Proteomes" id="UP001338125">
    <property type="component" value="Unassembled WGS sequence"/>
</dbReference>
<gene>
    <name evidence="3" type="ORF">PT974_02884</name>
    <name evidence="4" type="ORF">PT974_02917</name>
</gene>
<evidence type="ECO:0000256" key="2">
    <source>
        <dbReference type="SAM" id="MobiDB-lite"/>
    </source>
</evidence>
<sequence length="154" mass="17684">MSRYDKDLLPIPLIPPQKANHGIARSLPQKGSLQQKLDISGVTWKQQISKLQKQNQRLQQTLVERDEKIVQLQKKITEYQQYIKKQTENFVQITRAVRSAFENYRDRAVAMPEESLEVSPTDEIIQAYAAFSDSDEDFFKPPGSGRAQTSHAHS</sequence>
<protein>
    <submittedName>
        <fullName evidence="3">Uncharacterized protein</fullName>
    </submittedName>
</protein>
<evidence type="ECO:0000256" key="1">
    <source>
        <dbReference type="SAM" id="Coils"/>
    </source>
</evidence>
<dbReference type="EMBL" id="JAVFKD010000002">
    <property type="protein sequence ID" value="KAK5997554.1"/>
    <property type="molecule type" value="Genomic_DNA"/>
</dbReference>
<keyword evidence="5" id="KW-1185">Reference proteome</keyword>
<evidence type="ECO:0000313" key="3">
    <source>
        <dbReference type="EMBL" id="KAK5997521.1"/>
    </source>
</evidence>
<evidence type="ECO:0000313" key="4">
    <source>
        <dbReference type="EMBL" id="KAK5997554.1"/>
    </source>
</evidence>
<evidence type="ECO:0000313" key="5">
    <source>
        <dbReference type="Proteomes" id="UP001338125"/>
    </source>
</evidence>
<name>A0ABR0T0I9_9HYPO</name>
<proteinExistence type="predicted"/>
<comment type="caution">
    <text evidence="3">The sequence shown here is derived from an EMBL/GenBank/DDBJ whole genome shotgun (WGS) entry which is preliminary data.</text>
</comment>
<feature type="coiled-coil region" evidence="1">
    <location>
        <begin position="41"/>
        <end position="89"/>
    </location>
</feature>
<keyword evidence="1" id="KW-0175">Coiled coil</keyword>